<organism evidence="2 3">
    <name type="scientific">Riccia sorocarpa</name>
    <dbReference type="NCBI Taxonomy" id="122646"/>
    <lineage>
        <taxon>Eukaryota</taxon>
        <taxon>Viridiplantae</taxon>
        <taxon>Streptophyta</taxon>
        <taxon>Embryophyta</taxon>
        <taxon>Marchantiophyta</taxon>
        <taxon>Marchantiopsida</taxon>
        <taxon>Marchantiidae</taxon>
        <taxon>Marchantiales</taxon>
        <taxon>Ricciaceae</taxon>
        <taxon>Riccia</taxon>
    </lineage>
</organism>
<proteinExistence type="predicted"/>
<dbReference type="EMBL" id="JBJQOH010000007">
    <property type="protein sequence ID" value="KAL3679988.1"/>
    <property type="molecule type" value="Genomic_DNA"/>
</dbReference>
<dbReference type="Pfam" id="PF00078">
    <property type="entry name" value="RVT_1"/>
    <property type="match status" value="1"/>
</dbReference>
<dbReference type="PANTHER" id="PTHR31635:SF196">
    <property type="entry name" value="REVERSE TRANSCRIPTASE DOMAIN-CONTAINING PROTEIN-RELATED"/>
    <property type="match status" value="1"/>
</dbReference>
<keyword evidence="3" id="KW-1185">Reference proteome</keyword>
<name>A0ABD3GM18_9MARC</name>
<evidence type="ECO:0000259" key="1">
    <source>
        <dbReference type="PROSITE" id="PS50878"/>
    </source>
</evidence>
<accession>A0ABD3GM18</accession>
<dbReference type="PANTHER" id="PTHR31635">
    <property type="entry name" value="REVERSE TRANSCRIPTASE DOMAIN-CONTAINING PROTEIN-RELATED"/>
    <property type="match status" value="1"/>
</dbReference>
<dbReference type="Proteomes" id="UP001633002">
    <property type="component" value="Unassembled WGS sequence"/>
</dbReference>
<evidence type="ECO:0000313" key="2">
    <source>
        <dbReference type="EMBL" id="KAL3679988.1"/>
    </source>
</evidence>
<dbReference type="AlphaFoldDB" id="A0ABD3GM18"/>
<protein>
    <recommendedName>
        <fullName evidence="1">Reverse transcriptase domain-containing protein</fullName>
    </recommendedName>
</protein>
<evidence type="ECO:0000313" key="3">
    <source>
        <dbReference type="Proteomes" id="UP001633002"/>
    </source>
</evidence>
<dbReference type="InterPro" id="IPR000477">
    <property type="entry name" value="RT_dom"/>
</dbReference>
<reference evidence="2 3" key="1">
    <citation type="submission" date="2024-09" db="EMBL/GenBank/DDBJ databases">
        <title>Chromosome-scale assembly of Riccia sorocarpa.</title>
        <authorList>
            <person name="Paukszto L."/>
        </authorList>
    </citation>
    <scope>NUCLEOTIDE SEQUENCE [LARGE SCALE GENOMIC DNA]</scope>
    <source>
        <strain evidence="2">LP-2024</strain>
        <tissue evidence="2">Aerial parts of the thallus</tissue>
    </source>
</reference>
<gene>
    <name evidence="2" type="ORF">R1sor_022944</name>
</gene>
<comment type="caution">
    <text evidence="2">The sequence shown here is derived from an EMBL/GenBank/DDBJ whole genome shotgun (WGS) entry which is preliminary data.</text>
</comment>
<sequence>MDVGAGMGQNYRPERDIRKFLDFMKAYDRVAHRFLWDTLASMGMGEDTICRIKVLVVGGTSEVHINGSFTEEFTIGRGRRQGCLLVPMLFAMITQPLMRALREEERLRNIKGLNIGEGQSLLHELFADDTGICITAEERQFEKLKEIIEELESASGACLNLQKSIVMQLKPRPVPDWMTRNCCELAGQGRSFKYLGVKAMQQIAEGSGVGSLATGRELEILRMMGIGTLDKTIEAINNRGCGEHY</sequence>
<dbReference type="PROSITE" id="PS50878">
    <property type="entry name" value="RT_POL"/>
    <property type="match status" value="1"/>
</dbReference>
<feature type="domain" description="Reverse transcriptase" evidence="1">
    <location>
        <begin position="1"/>
        <end position="199"/>
    </location>
</feature>